<organism evidence="11 12">
    <name type="scientific">Trichomonascus ciferrii</name>
    <dbReference type="NCBI Taxonomy" id="44093"/>
    <lineage>
        <taxon>Eukaryota</taxon>
        <taxon>Fungi</taxon>
        <taxon>Dikarya</taxon>
        <taxon>Ascomycota</taxon>
        <taxon>Saccharomycotina</taxon>
        <taxon>Dipodascomycetes</taxon>
        <taxon>Dipodascales</taxon>
        <taxon>Trichomonascaceae</taxon>
        <taxon>Trichomonascus</taxon>
        <taxon>Trichomonascus ciferrii complex</taxon>
    </lineage>
</organism>
<sequence>MEKFSKYRDEATGIAPYLPISRIQDNQVVHVLKHVVGILKLPIIFVLLLIHGLVVQWIPPARQSFLKLILLVMGLHAWNVSSEDKKRSRDRRLSKFLPQSGDMIVSNFISPLDPLVYSVLFDSMFALPTAEGNGYVQYSAFSLFFNALTLPTNSDKNTGRPLAEILSEASAQSKVLVVFPEGTTSNGRGLLPIVEVPVPKDCKVFPTALKYEPQEITTPLPRNAFLWLYQCISNFHISAYIRFSRAVTEVETKDIAAHICQVGRLKMIGQNLDRRTKAEFANAWNRRNG</sequence>
<feature type="domain" description="Phospholipid/glycerol acyltransferase" evidence="10">
    <location>
        <begin position="102"/>
        <end position="212"/>
    </location>
</feature>
<comment type="subcellular location">
    <subcellularLocation>
        <location evidence="1">Membrane</location>
    </subcellularLocation>
</comment>
<dbReference type="VEuPathDB" id="FungiDB:TRICI_003606"/>
<dbReference type="GO" id="GO:0016746">
    <property type="term" value="F:acyltransferase activity"/>
    <property type="evidence" value="ECO:0007669"/>
    <property type="project" value="UniProtKB-KW"/>
</dbReference>
<dbReference type="PANTHER" id="PTHR23063">
    <property type="entry name" value="PHOSPHOLIPID ACYLTRANSFERASE"/>
    <property type="match status" value="1"/>
</dbReference>
<evidence type="ECO:0000256" key="8">
    <source>
        <dbReference type="ARBA" id="ARBA00023315"/>
    </source>
</evidence>
<dbReference type="Proteomes" id="UP000761534">
    <property type="component" value="Unassembled WGS sequence"/>
</dbReference>
<evidence type="ECO:0000313" key="12">
    <source>
        <dbReference type="Proteomes" id="UP000761534"/>
    </source>
</evidence>
<dbReference type="InterPro" id="IPR002123">
    <property type="entry name" value="Plipid/glycerol_acylTrfase"/>
</dbReference>
<name>A0A642V3K3_9ASCO</name>
<accession>A0A642V3K3</accession>
<dbReference type="Pfam" id="PF01553">
    <property type="entry name" value="Acyltransferase"/>
    <property type="match status" value="1"/>
</dbReference>
<feature type="transmembrane region" description="Helical" evidence="9">
    <location>
        <begin position="38"/>
        <end position="58"/>
    </location>
</feature>
<keyword evidence="8" id="KW-0012">Acyltransferase</keyword>
<dbReference type="PANTHER" id="PTHR23063:SF60">
    <property type="entry name" value="LYSOPHOSPHATIDIC ACID:OLEOYL-COA ACYLTRANSFERASE 1"/>
    <property type="match status" value="1"/>
</dbReference>
<evidence type="ECO:0000256" key="3">
    <source>
        <dbReference type="ARBA" id="ARBA00022679"/>
    </source>
</evidence>
<dbReference type="SMART" id="SM00563">
    <property type="entry name" value="PlsC"/>
    <property type="match status" value="1"/>
</dbReference>
<protein>
    <recommendedName>
        <fullName evidence="10">Phospholipid/glycerol acyltransferase domain-containing protein</fullName>
    </recommendedName>
</protein>
<comment type="caution">
    <text evidence="11">The sequence shown here is derived from an EMBL/GenBank/DDBJ whole genome shotgun (WGS) entry which is preliminary data.</text>
</comment>
<keyword evidence="7 9" id="KW-0472">Membrane</keyword>
<evidence type="ECO:0000256" key="6">
    <source>
        <dbReference type="ARBA" id="ARBA00023098"/>
    </source>
</evidence>
<keyword evidence="6" id="KW-0443">Lipid metabolism</keyword>
<dbReference type="GO" id="GO:0006644">
    <property type="term" value="P:phospholipid metabolic process"/>
    <property type="evidence" value="ECO:0007669"/>
    <property type="project" value="UniProtKB-ARBA"/>
</dbReference>
<evidence type="ECO:0000256" key="9">
    <source>
        <dbReference type="SAM" id="Phobius"/>
    </source>
</evidence>
<evidence type="ECO:0000259" key="10">
    <source>
        <dbReference type="SMART" id="SM00563"/>
    </source>
</evidence>
<proteinExistence type="inferred from homology"/>
<dbReference type="EMBL" id="SWFS01000264">
    <property type="protein sequence ID" value="KAA8912141.1"/>
    <property type="molecule type" value="Genomic_DNA"/>
</dbReference>
<reference evidence="11" key="1">
    <citation type="journal article" date="2019" name="G3 (Bethesda)">
        <title>Genome Assemblies of Two Rare Opportunistic Yeast Pathogens: Diutina rugosa (syn. Candida rugosa) and Trichomonascus ciferrii (syn. Candida ciferrii).</title>
        <authorList>
            <person name="Mixao V."/>
            <person name="Saus E."/>
            <person name="Hansen A.P."/>
            <person name="Lass-Florl C."/>
            <person name="Gabaldon T."/>
        </authorList>
    </citation>
    <scope>NUCLEOTIDE SEQUENCE</scope>
    <source>
        <strain evidence="11">CBS 4856</strain>
    </source>
</reference>
<dbReference type="GO" id="GO:0016020">
    <property type="term" value="C:membrane"/>
    <property type="evidence" value="ECO:0007669"/>
    <property type="project" value="UniProtKB-SubCell"/>
</dbReference>
<evidence type="ECO:0000256" key="1">
    <source>
        <dbReference type="ARBA" id="ARBA00004370"/>
    </source>
</evidence>
<evidence type="ECO:0000256" key="5">
    <source>
        <dbReference type="ARBA" id="ARBA00022989"/>
    </source>
</evidence>
<dbReference type="OrthoDB" id="272512at2759"/>
<keyword evidence="4 9" id="KW-0812">Transmembrane</keyword>
<dbReference type="AlphaFoldDB" id="A0A642V3K3"/>
<evidence type="ECO:0000256" key="4">
    <source>
        <dbReference type="ARBA" id="ARBA00022692"/>
    </source>
</evidence>
<evidence type="ECO:0000256" key="2">
    <source>
        <dbReference type="ARBA" id="ARBA00008655"/>
    </source>
</evidence>
<keyword evidence="5 9" id="KW-1133">Transmembrane helix</keyword>
<keyword evidence="12" id="KW-1185">Reference proteome</keyword>
<dbReference type="SUPFAM" id="SSF69593">
    <property type="entry name" value="Glycerol-3-phosphate (1)-acyltransferase"/>
    <property type="match status" value="1"/>
</dbReference>
<evidence type="ECO:0000256" key="7">
    <source>
        <dbReference type="ARBA" id="ARBA00023136"/>
    </source>
</evidence>
<keyword evidence="3" id="KW-0808">Transferase</keyword>
<gene>
    <name evidence="11" type="ORF">TRICI_003606</name>
</gene>
<evidence type="ECO:0000313" key="11">
    <source>
        <dbReference type="EMBL" id="KAA8912141.1"/>
    </source>
</evidence>
<comment type="similarity">
    <text evidence="2">Belongs to the 1-acyl-sn-glycerol-3-phosphate acyltransferase family.</text>
</comment>